<accession>A0A7S8F5D5</accession>
<dbReference type="AlphaFoldDB" id="A0A7S8F5D5"/>
<name>A0A7S8F5D5_9SPHN</name>
<feature type="region of interest" description="Disordered" evidence="1">
    <location>
        <begin position="49"/>
        <end position="73"/>
    </location>
</feature>
<evidence type="ECO:0000313" key="2">
    <source>
        <dbReference type="EMBL" id="QPC99504.1"/>
    </source>
</evidence>
<gene>
    <name evidence="2" type="ORF">IRL76_02725</name>
</gene>
<dbReference type="Proteomes" id="UP000594459">
    <property type="component" value="Chromosome"/>
</dbReference>
<dbReference type="EMBL" id="CP064654">
    <property type="protein sequence ID" value="QPC99504.1"/>
    <property type="molecule type" value="Genomic_DNA"/>
</dbReference>
<proteinExistence type="predicted"/>
<evidence type="ECO:0000256" key="1">
    <source>
        <dbReference type="SAM" id="MobiDB-lite"/>
    </source>
</evidence>
<sequence length="73" mass="8402">MSQTYDFYAARASDAAKEAKEALLDNVRERALRSEATFRGLAEQARKVAADREKLQRERREKAEREEISSLTL</sequence>
<protein>
    <submittedName>
        <fullName evidence="2">Uncharacterized protein</fullName>
    </submittedName>
</protein>
<evidence type="ECO:0000313" key="3">
    <source>
        <dbReference type="Proteomes" id="UP000594459"/>
    </source>
</evidence>
<dbReference type="KEGG" id="qso:IRL76_02725"/>
<organism evidence="2 3">
    <name type="scientific">Qipengyuania soli</name>
    <dbReference type="NCBI Taxonomy" id="2782568"/>
    <lineage>
        <taxon>Bacteria</taxon>
        <taxon>Pseudomonadati</taxon>
        <taxon>Pseudomonadota</taxon>
        <taxon>Alphaproteobacteria</taxon>
        <taxon>Sphingomonadales</taxon>
        <taxon>Erythrobacteraceae</taxon>
        <taxon>Qipengyuania</taxon>
    </lineage>
</organism>
<keyword evidence="3" id="KW-1185">Reference proteome</keyword>
<reference evidence="2 3" key="1">
    <citation type="submission" date="2020-11" db="EMBL/GenBank/DDBJ databases">
        <title>The genome sequence of Erythrobacter sp. 6D36.</title>
        <authorList>
            <person name="Liu Y."/>
        </authorList>
    </citation>
    <scope>NUCLEOTIDE SEQUENCE [LARGE SCALE GENOMIC DNA]</scope>
    <source>
        <strain evidence="2 3">6D36</strain>
    </source>
</reference>
<dbReference type="RefSeq" id="WP_200982931.1">
    <property type="nucleotide sequence ID" value="NZ_CP064654.1"/>
</dbReference>